<evidence type="ECO:0000313" key="3">
    <source>
        <dbReference type="Proteomes" id="UP001497493"/>
    </source>
</evidence>
<dbReference type="Proteomes" id="UP001497493">
    <property type="component" value="Chromosome"/>
</dbReference>
<reference evidence="2 3" key="1">
    <citation type="submission" date="2024-04" db="EMBL/GenBank/DDBJ databases">
        <authorList>
            <person name="Cremers G."/>
        </authorList>
    </citation>
    <scope>NUCLEOTIDE SEQUENCE [LARGE SCALE GENOMIC DNA]</scope>
    <source>
        <strain evidence="2">MeCH1-AG</strain>
    </source>
</reference>
<dbReference type="NCBIfam" id="NF033233">
    <property type="entry name" value="twin_helix"/>
    <property type="match status" value="1"/>
</dbReference>
<keyword evidence="1" id="KW-0472">Membrane</keyword>
<accession>A0ABM9NK74</accession>
<sequence>MRIVVILFLLVILASLGSGLYYLLKDRNRSPRTVKALTLRISLSVLLFFLLLLAYRAGWLQPHGLRSGLLARPPAPTAPR</sequence>
<keyword evidence="1" id="KW-0812">Transmembrane</keyword>
<proteinExistence type="predicted"/>
<dbReference type="Pfam" id="PF11137">
    <property type="entry name" value="DUF2909"/>
    <property type="match status" value="1"/>
</dbReference>
<organism evidence="2 3">
    <name type="scientific">Candidatus Methylocalor cossyra</name>
    <dbReference type="NCBI Taxonomy" id="3108543"/>
    <lineage>
        <taxon>Bacteria</taxon>
        <taxon>Pseudomonadati</taxon>
        <taxon>Pseudomonadota</taxon>
        <taxon>Gammaproteobacteria</taxon>
        <taxon>Methylococcales</taxon>
        <taxon>Methylococcaceae</taxon>
        <taxon>Candidatus Methylocalor</taxon>
    </lineage>
</organism>
<protein>
    <recommendedName>
        <fullName evidence="4">Twin transmembrane helix small protein</fullName>
    </recommendedName>
</protein>
<evidence type="ECO:0000313" key="2">
    <source>
        <dbReference type="EMBL" id="CAL1241033.1"/>
    </source>
</evidence>
<evidence type="ECO:0008006" key="4">
    <source>
        <dbReference type="Google" id="ProtNLM"/>
    </source>
</evidence>
<dbReference type="RefSeq" id="WP_348757568.1">
    <property type="nucleotide sequence ID" value="NZ_OZ026884.1"/>
</dbReference>
<keyword evidence="3" id="KW-1185">Reference proteome</keyword>
<name>A0ABM9NK74_9GAMM</name>
<feature type="transmembrane region" description="Helical" evidence="1">
    <location>
        <begin position="6"/>
        <end position="24"/>
    </location>
</feature>
<keyword evidence="1" id="KW-1133">Transmembrane helix</keyword>
<evidence type="ECO:0000256" key="1">
    <source>
        <dbReference type="SAM" id="Phobius"/>
    </source>
</evidence>
<dbReference type="InterPro" id="IPR021313">
    <property type="entry name" value="DUF2909"/>
</dbReference>
<feature type="transmembrane region" description="Helical" evidence="1">
    <location>
        <begin position="36"/>
        <end position="55"/>
    </location>
</feature>
<gene>
    <name evidence="2" type="ORF">MECH1_V1_2257</name>
</gene>
<dbReference type="EMBL" id="OZ026884">
    <property type="protein sequence ID" value="CAL1241033.1"/>
    <property type="molecule type" value="Genomic_DNA"/>
</dbReference>